<feature type="modified residue" description="4-aspartylphosphate" evidence="1">
    <location>
        <position position="59"/>
    </location>
</feature>
<evidence type="ECO:0000313" key="4">
    <source>
        <dbReference type="Proteomes" id="UP000663508"/>
    </source>
</evidence>
<reference evidence="3" key="1">
    <citation type="submission" date="2020-11" db="EMBL/GenBank/DDBJ databases">
        <title>Complete genome sequence of a novel pathogenic Methylobacterium strain isolated from rice in Vietnam.</title>
        <authorList>
            <person name="Lai K."/>
            <person name="Okazaki S."/>
            <person name="Higashi K."/>
            <person name="Mori H."/>
            <person name="Toyoda A."/>
            <person name="Kurokawa K."/>
        </authorList>
    </citation>
    <scope>NUCLEOTIDE SEQUENCE</scope>
    <source>
        <strain evidence="3">VL1</strain>
        <plasmid evidence="3">pVL1_3</plasmid>
    </source>
</reference>
<keyword evidence="3" id="KW-0614">Plasmid</keyword>
<geneLocation type="plasmid" evidence="3 4">
    <name>pVL1_3</name>
</geneLocation>
<sequence length="126" mass="13487">MRSDSKPPTILLVEDDALVGLDLGEALAQAGYRLAGPVATLAEATAQIGRSTPDFAVVDVRLKDGLSTELACELRRRGVPFLVHSACRRDSFLCPELREAPWLAKPAWAPDVVAAVQDLGRMGAHP</sequence>
<protein>
    <submittedName>
        <fullName evidence="3">Response regulator</fullName>
    </submittedName>
</protein>
<dbReference type="KEGG" id="mind:mvi_64390"/>
<dbReference type="PROSITE" id="PS50110">
    <property type="entry name" value="RESPONSE_REGULATORY"/>
    <property type="match status" value="1"/>
</dbReference>
<feature type="domain" description="Response regulatory" evidence="2">
    <location>
        <begin position="9"/>
        <end position="120"/>
    </location>
</feature>
<evidence type="ECO:0000256" key="1">
    <source>
        <dbReference type="PROSITE-ProRule" id="PRU00169"/>
    </source>
</evidence>
<dbReference type="Gene3D" id="3.40.50.2300">
    <property type="match status" value="1"/>
</dbReference>
<evidence type="ECO:0000259" key="2">
    <source>
        <dbReference type="PROSITE" id="PS50110"/>
    </source>
</evidence>
<organism evidence="3 4">
    <name type="scientific">Methylobacterium indicum</name>
    <dbReference type="NCBI Taxonomy" id="1775910"/>
    <lineage>
        <taxon>Bacteria</taxon>
        <taxon>Pseudomonadati</taxon>
        <taxon>Pseudomonadota</taxon>
        <taxon>Alphaproteobacteria</taxon>
        <taxon>Hyphomicrobiales</taxon>
        <taxon>Methylobacteriaceae</taxon>
        <taxon>Methylobacterium</taxon>
    </lineage>
</organism>
<dbReference type="AlphaFoldDB" id="A0A8H9CA57"/>
<keyword evidence="1" id="KW-0597">Phosphoprotein</keyword>
<dbReference type="InterPro" id="IPR011006">
    <property type="entry name" value="CheY-like_superfamily"/>
</dbReference>
<dbReference type="InterPro" id="IPR001789">
    <property type="entry name" value="Sig_transdc_resp-reg_receiver"/>
</dbReference>
<dbReference type="GO" id="GO:0000160">
    <property type="term" value="P:phosphorelay signal transduction system"/>
    <property type="evidence" value="ECO:0007669"/>
    <property type="project" value="InterPro"/>
</dbReference>
<proteinExistence type="predicted"/>
<dbReference type="EMBL" id="AP024148">
    <property type="protein sequence ID" value="BCM87978.1"/>
    <property type="molecule type" value="Genomic_DNA"/>
</dbReference>
<dbReference type="SMART" id="SM00448">
    <property type="entry name" value="REC"/>
    <property type="match status" value="1"/>
</dbReference>
<dbReference type="Proteomes" id="UP000663508">
    <property type="component" value="Plasmid pVL1_3"/>
</dbReference>
<evidence type="ECO:0000313" key="3">
    <source>
        <dbReference type="EMBL" id="BCM87978.1"/>
    </source>
</evidence>
<name>A0A8H9CA57_9HYPH</name>
<dbReference type="SUPFAM" id="SSF52172">
    <property type="entry name" value="CheY-like"/>
    <property type="match status" value="1"/>
</dbReference>
<gene>
    <name evidence="3" type="ORF">mvi_64390</name>
</gene>
<dbReference type="RefSeq" id="WP_207184012.1">
    <property type="nucleotide sequence ID" value="NZ_AP024148.1"/>
</dbReference>
<accession>A0A8H9CA57</accession>